<feature type="transmembrane region" description="Helical" evidence="2">
    <location>
        <begin position="43"/>
        <end position="61"/>
    </location>
</feature>
<sequence>MTDELEQRLTATLDRAAEAAPVPAYDPVGAVHVRRRRHRRRRVAAVAAAVLMLTGAAGVTVRHPSGPDPRPAPGHSFAPDRIPDFARLPEPGQVWPGSVHTLPATLPDGHRYGVAALLGEDRYLVARDGFVDVATPAIFDVRGGTLTEIGDAAVTDGLVRPSVLMVRRVGGQVIWLLEGTRKNRWGRELWAAPLDGGAARLLTTVQAPRFTVVGDRVVWEYEAPGTAERPGGPLVDLRSVSLAGGRVTQIAGSEGLSLTYVGPWTTDQRLGTGLTARDAGVLRNLATGQRLDWRANPDLRYVQCNPAWCSGRDADGRLGLQERDGSGLVRLPYRGTLQATAGGRVVVAGVNVPAGEATVVWDRDTGRAAATVRALPEGFDGDAGPHLLQLFDYDPEVLTLRTTEAELVVLDLGAIR</sequence>
<dbReference type="RefSeq" id="WP_091568503.1">
    <property type="nucleotide sequence ID" value="NZ_FLRH01000003.1"/>
</dbReference>
<dbReference type="EMBL" id="FLRH01000003">
    <property type="protein sequence ID" value="SBT63760.1"/>
    <property type="molecule type" value="Genomic_DNA"/>
</dbReference>
<keyword evidence="2" id="KW-0472">Membrane</keyword>
<reference evidence="4" key="1">
    <citation type="submission" date="2016-06" db="EMBL/GenBank/DDBJ databases">
        <authorList>
            <person name="Varghese N."/>
            <person name="Submissions Spin"/>
        </authorList>
    </citation>
    <scope>NUCLEOTIDE SEQUENCE [LARGE SCALE GENOMIC DNA]</scope>
    <source>
        <strain evidence="4">DSM 45794</strain>
    </source>
</reference>
<dbReference type="STRING" id="946078.GA0070622_0725"/>
<evidence type="ECO:0000256" key="1">
    <source>
        <dbReference type="SAM" id="MobiDB-lite"/>
    </source>
</evidence>
<keyword evidence="2" id="KW-0812">Transmembrane</keyword>
<dbReference type="Proteomes" id="UP000199558">
    <property type="component" value="Unassembled WGS sequence"/>
</dbReference>
<evidence type="ECO:0000313" key="3">
    <source>
        <dbReference type="EMBL" id="SBT63760.1"/>
    </source>
</evidence>
<evidence type="ECO:0008006" key="5">
    <source>
        <dbReference type="Google" id="ProtNLM"/>
    </source>
</evidence>
<protein>
    <recommendedName>
        <fullName evidence="5">PQQ-like domain-containing protein</fullName>
    </recommendedName>
</protein>
<name>A0A1A9B2N2_9ACTN</name>
<proteinExistence type="predicted"/>
<dbReference type="AlphaFoldDB" id="A0A1A9B2N2"/>
<evidence type="ECO:0000313" key="4">
    <source>
        <dbReference type="Proteomes" id="UP000199558"/>
    </source>
</evidence>
<keyword evidence="2" id="KW-1133">Transmembrane helix</keyword>
<organism evidence="3 4">
    <name type="scientific">Micromonospora sediminicola</name>
    <dbReference type="NCBI Taxonomy" id="946078"/>
    <lineage>
        <taxon>Bacteria</taxon>
        <taxon>Bacillati</taxon>
        <taxon>Actinomycetota</taxon>
        <taxon>Actinomycetes</taxon>
        <taxon>Micromonosporales</taxon>
        <taxon>Micromonosporaceae</taxon>
        <taxon>Micromonospora</taxon>
    </lineage>
</organism>
<gene>
    <name evidence="3" type="ORF">GA0070622_0725</name>
</gene>
<evidence type="ECO:0000256" key="2">
    <source>
        <dbReference type="SAM" id="Phobius"/>
    </source>
</evidence>
<keyword evidence="4" id="KW-1185">Reference proteome</keyword>
<feature type="region of interest" description="Disordered" evidence="1">
    <location>
        <begin position="59"/>
        <end position="81"/>
    </location>
</feature>
<accession>A0A1A9B2N2</accession>
<dbReference type="OrthoDB" id="3542794at2"/>